<dbReference type="SUPFAM" id="SSF53850">
    <property type="entry name" value="Periplasmic binding protein-like II"/>
    <property type="match status" value="1"/>
</dbReference>
<sequence>MNSRWFWTLLLLCWPAELLFAAEKVRLQLKWQHGFQFAGYYAAEQQGYYEQAGLKVELVAATPGLKVLDEVIAGRAQFGVGTSSLLLDYAKGQDVRLLANVFQHSALVLLARPTAAEPDIQALRGQKVMLESGAEELQAYLSREGLTAQDYQLIAHRTSLPDLINGQVAAISAYSSNEPLILQQAGVAFYQFTPRSAGIDFYGDNLFTSNKLWQKKPELVEKFRAASLRGWSYAMQHPAEVIEYMQQRYPTDTSRAMLLAEAAAMQSLLQTDLIEPGYINQERWQHIASVYQQQGLLSAVPDLAGFLYQASMPIDLTWVLIALLVLLGLLLALALLAYITQVNRRLHQLLAQKRQQQSWQHVRSQILQQLLRDETAPNELMTTVLQLLQQFRPSYHPILLLDRHKELPQIVHVDLTAAGWADMQHRIAVFGDDCDTPGLNVLRIPQLGNPSPAFSDAAVGQLQFCAFPLQGDCGQIPGVLLVWQAQSFQTQDYDVLSDVGSMVAIGLERQRNREALKQSEARHRLLTDHASDVIWTMDLVGNITYISPSVQRQRGFTAEEVMQQHVSEALTADSAQLVWNQMLQATALVAAGKPYPEFVADLEQPHKNGGTVWSEVKTAGIYNEAGEFIGVVGVARDLTERRKTEQQMRYMAQHDSLTGLPNRALFMDRLHQALTYCSRHQRQLAVLLLDLNKFKPVNDEYGHAAGDELLKATGESLRKLLRASDTVARLGGDEFVVLLPQLESPLEVGRVAEKITAALSQPFALSMATVQIGCSIGQALFPDDGSDADQLIRIADEQMYQQKQLRQQSR</sequence>
<keyword evidence="1" id="KW-0812">Transmembrane</keyword>
<organism evidence="5 6">
    <name type="scientific">Rheinheimera tilapiae</name>
    <dbReference type="NCBI Taxonomy" id="875043"/>
    <lineage>
        <taxon>Bacteria</taxon>
        <taxon>Pseudomonadati</taxon>
        <taxon>Pseudomonadota</taxon>
        <taxon>Gammaproteobacteria</taxon>
        <taxon>Chromatiales</taxon>
        <taxon>Chromatiaceae</taxon>
        <taxon>Rheinheimera</taxon>
    </lineage>
</organism>
<dbReference type="InterPro" id="IPR013767">
    <property type="entry name" value="PAS_fold"/>
</dbReference>
<dbReference type="InterPro" id="IPR043128">
    <property type="entry name" value="Rev_trsase/Diguanyl_cyclase"/>
</dbReference>
<accession>A0ABV6BE73</accession>
<dbReference type="Gene3D" id="3.40.190.10">
    <property type="entry name" value="Periplasmic binding protein-like II"/>
    <property type="match status" value="2"/>
</dbReference>
<dbReference type="InterPro" id="IPR001610">
    <property type="entry name" value="PAC"/>
</dbReference>
<evidence type="ECO:0000313" key="6">
    <source>
        <dbReference type="Proteomes" id="UP001589813"/>
    </source>
</evidence>
<dbReference type="PANTHER" id="PTHR44757">
    <property type="entry name" value="DIGUANYLATE CYCLASE DGCP"/>
    <property type="match status" value="1"/>
</dbReference>
<feature type="domain" description="GGDEF" evidence="4">
    <location>
        <begin position="682"/>
        <end position="810"/>
    </location>
</feature>
<dbReference type="Proteomes" id="UP001589813">
    <property type="component" value="Unassembled WGS sequence"/>
</dbReference>
<keyword evidence="1" id="KW-1133">Transmembrane helix</keyword>
<dbReference type="SMART" id="SM00086">
    <property type="entry name" value="PAC"/>
    <property type="match status" value="1"/>
</dbReference>
<dbReference type="InterPro" id="IPR035965">
    <property type="entry name" value="PAS-like_dom_sf"/>
</dbReference>
<keyword evidence="5" id="KW-0808">Transferase</keyword>
<dbReference type="Pfam" id="PF09084">
    <property type="entry name" value="NMT1"/>
    <property type="match status" value="1"/>
</dbReference>
<dbReference type="CDD" id="cd00130">
    <property type="entry name" value="PAS"/>
    <property type="match status" value="1"/>
</dbReference>
<evidence type="ECO:0000259" key="2">
    <source>
        <dbReference type="PROSITE" id="PS50112"/>
    </source>
</evidence>
<reference evidence="5 6" key="1">
    <citation type="submission" date="2024-09" db="EMBL/GenBank/DDBJ databases">
        <authorList>
            <person name="Sun Q."/>
            <person name="Mori K."/>
        </authorList>
    </citation>
    <scope>NUCLEOTIDE SEQUENCE [LARGE SCALE GENOMIC DNA]</scope>
    <source>
        <strain evidence="5 6">KCTC 23315</strain>
    </source>
</reference>
<comment type="caution">
    <text evidence="5">The sequence shown here is derived from an EMBL/GenBank/DDBJ whole genome shotgun (WGS) entry which is preliminary data.</text>
</comment>
<dbReference type="SUPFAM" id="SSF55781">
    <property type="entry name" value="GAF domain-like"/>
    <property type="match status" value="1"/>
</dbReference>
<dbReference type="SUPFAM" id="SSF55073">
    <property type="entry name" value="Nucleotide cyclase"/>
    <property type="match status" value="1"/>
</dbReference>
<dbReference type="PROSITE" id="PS50887">
    <property type="entry name" value="GGDEF"/>
    <property type="match status" value="1"/>
</dbReference>
<dbReference type="EMBL" id="JBHLXP010000003">
    <property type="protein sequence ID" value="MFC0049181.1"/>
    <property type="molecule type" value="Genomic_DNA"/>
</dbReference>
<dbReference type="GO" id="GO:0052621">
    <property type="term" value="F:diguanylate cyclase activity"/>
    <property type="evidence" value="ECO:0007669"/>
    <property type="project" value="UniProtKB-EC"/>
</dbReference>
<keyword evidence="6" id="KW-1185">Reference proteome</keyword>
<dbReference type="InterPro" id="IPR000160">
    <property type="entry name" value="GGDEF_dom"/>
</dbReference>
<dbReference type="RefSeq" id="WP_377244557.1">
    <property type="nucleotide sequence ID" value="NZ_JBHLXP010000003.1"/>
</dbReference>
<feature type="transmembrane region" description="Helical" evidence="1">
    <location>
        <begin position="316"/>
        <end position="339"/>
    </location>
</feature>
<keyword evidence="5" id="KW-0548">Nucleotidyltransferase</keyword>
<dbReference type="Pfam" id="PF00989">
    <property type="entry name" value="PAS"/>
    <property type="match status" value="1"/>
</dbReference>
<dbReference type="Gene3D" id="3.30.450.20">
    <property type="entry name" value="PAS domain"/>
    <property type="match status" value="1"/>
</dbReference>
<dbReference type="PANTHER" id="PTHR44757:SF2">
    <property type="entry name" value="BIOFILM ARCHITECTURE MAINTENANCE PROTEIN MBAA"/>
    <property type="match status" value="1"/>
</dbReference>
<feature type="domain" description="PAS" evidence="2">
    <location>
        <begin position="519"/>
        <end position="564"/>
    </location>
</feature>
<dbReference type="SUPFAM" id="SSF55785">
    <property type="entry name" value="PYP-like sensor domain (PAS domain)"/>
    <property type="match status" value="1"/>
</dbReference>
<dbReference type="InterPro" id="IPR000700">
    <property type="entry name" value="PAS-assoc_C"/>
</dbReference>
<dbReference type="PROSITE" id="PS50112">
    <property type="entry name" value="PAS"/>
    <property type="match status" value="1"/>
</dbReference>
<evidence type="ECO:0000259" key="3">
    <source>
        <dbReference type="PROSITE" id="PS50113"/>
    </source>
</evidence>
<dbReference type="InterPro" id="IPR015168">
    <property type="entry name" value="SsuA/THI5"/>
</dbReference>
<dbReference type="NCBIfam" id="TIGR00254">
    <property type="entry name" value="GGDEF"/>
    <property type="match status" value="1"/>
</dbReference>
<protein>
    <submittedName>
        <fullName evidence="5">Diguanylate cyclase domain-containing protein</fullName>
        <ecNumber evidence="5">2.7.7.65</ecNumber>
    </submittedName>
</protein>
<dbReference type="EC" id="2.7.7.65" evidence="5"/>
<dbReference type="CDD" id="cd01949">
    <property type="entry name" value="GGDEF"/>
    <property type="match status" value="1"/>
</dbReference>
<dbReference type="NCBIfam" id="TIGR00229">
    <property type="entry name" value="sensory_box"/>
    <property type="match status" value="1"/>
</dbReference>
<proteinExistence type="predicted"/>
<evidence type="ECO:0000256" key="1">
    <source>
        <dbReference type="SAM" id="Phobius"/>
    </source>
</evidence>
<name>A0ABV6BE73_9GAMM</name>
<feature type="domain" description="PAC" evidence="3">
    <location>
        <begin position="598"/>
        <end position="650"/>
    </location>
</feature>
<dbReference type="InterPro" id="IPR029787">
    <property type="entry name" value="Nucleotide_cyclase"/>
</dbReference>
<dbReference type="InterPro" id="IPR052155">
    <property type="entry name" value="Biofilm_reg_signaling"/>
</dbReference>
<gene>
    <name evidence="5" type="ORF">ACFFJP_12870</name>
</gene>
<keyword evidence="1" id="KW-0472">Membrane</keyword>
<dbReference type="InterPro" id="IPR000014">
    <property type="entry name" value="PAS"/>
</dbReference>
<dbReference type="PROSITE" id="PS50113">
    <property type="entry name" value="PAC"/>
    <property type="match status" value="1"/>
</dbReference>
<dbReference type="SMART" id="SM00091">
    <property type="entry name" value="PAS"/>
    <property type="match status" value="1"/>
</dbReference>
<dbReference type="Gene3D" id="3.30.70.270">
    <property type="match status" value="1"/>
</dbReference>
<dbReference type="SMART" id="SM00267">
    <property type="entry name" value="GGDEF"/>
    <property type="match status" value="1"/>
</dbReference>
<dbReference type="Pfam" id="PF00990">
    <property type="entry name" value="GGDEF"/>
    <property type="match status" value="1"/>
</dbReference>
<evidence type="ECO:0000259" key="4">
    <source>
        <dbReference type="PROSITE" id="PS50887"/>
    </source>
</evidence>
<evidence type="ECO:0000313" key="5">
    <source>
        <dbReference type="EMBL" id="MFC0049181.1"/>
    </source>
</evidence>